<feature type="non-terminal residue" evidence="1">
    <location>
        <position position="118"/>
    </location>
</feature>
<comment type="caution">
    <text evidence="1">The sequence shown here is derived from an EMBL/GenBank/DDBJ whole genome shotgun (WGS) entry which is preliminary data.</text>
</comment>
<gene>
    <name evidence="1" type="ORF">PFISCL1PPCAC_20887</name>
</gene>
<organism evidence="1 2">
    <name type="scientific">Pristionchus fissidentatus</name>
    <dbReference type="NCBI Taxonomy" id="1538716"/>
    <lineage>
        <taxon>Eukaryota</taxon>
        <taxon>Metazoa</taxon>
        <taxon>Ecdysozoa</taxon>
        <taxon>Nematoda</taxon>
        <taxon>Chromadorea</taxon>
        <taxon>Rhabditida</taxon>
        <taxon>Rhabditina</taxon>
        <taxon>Diplogasteromorpha</taxon>
        <taxon>Diplogasteroidea</taxon>
        <taxon>Neodiplogasteridae</taxon>
        <taxon>Pristionchus</taxon>
    </lineage>
</organism>
<dbReference type="AlphaFoldDB" id="A0AAV5WG84"/>
<feature type="non-terminal residue" evidence="1">
    <location>
        <position position="1"/>
    </location>
</feature>
<keyword evidence="2" id="KW-1185">Reference proteome</keyword>
<evidence type="ECO:0000313" key="1">
    <source>
        <dbReference type="EMBL" id="GMT29590.1"/>
    </source>
</evidence>
<dbReference type="EMBL" id="BTSY01000005">
    <property type="protein sequence ID" value="GMT29590.1"/>
    <property type="molecule type" value="Genomic_DNA"/>
</dbReference>
<sequence length="118" mass="12950">ILEGSELGRKHGFTGGFYLLEKTVADVDPLLSYRTLARICASPYEAPLVLVHADIGGLDINNNKDGQSIEIRLLNSETKVQVMAARVERRDDDQNTAYASSSDVFIHRSMGEGVDAVR</sequence>
<name>A0AAV5WG84_9BILA</name>
<dbReference type="Proteomes" id="UP001432322">
    <property type="component" value="Unassembled WGS sequence"/>
</dbReference>
<evidence type="ECO:0000313" key="2">
    <source>
        <dbReference type="Proteomes" id="UP001432322"/>
    </source>
</evidence>
<reference evidence="1" key="1">
    <citation type="submission" date="2023-10" db="EMBL/GenBank/DDBJ databases">
        <title>Genome assembly of Pristionchus species.</title>
        <authorList>
            <person name="Yoshida K."/>
            <person name="Sommer R.J."/>
        </authorList>
    </citation>
    <scope>NUCLEOTIDE SEQUENCE</scope>
    <source>
        <strain evidence="1">RS5133</strain>
    </source>
</reference>
<accession>A0AAV5WG84</accession>
<protein>
    <submittedName>
        <fullName evidence="1">Uncharacterized protein</fullName>
    </submittedName>
</protein>
<proteinExistence type="predicted"/>